<feature type="compositionally biased region" description="Low complexity" evidence="2">
    <location>
        <begin position="487"/>
        <end position="507"/>
    </location>
</feature>
<gene>
    <name evidence="6" type="ORF">CSSPTR1EN2_LOCUS23452</name>
</gene>
<dbReference type="Pfam" id="PF12701">
    <property type="entry name" value="LSM14"/>
    <property type="match status" value="1"/>
</dbReference>
<evidence type="ECO:0000313" key="6">
    <source>
        <dbReference type="EMBL" id="CAK9237052.1"/>
    </source>
</evidence>
<feature type="region of interest" description="Disordered" evidence="2">
    <location>
        <begin position="487"/>
        <end position="524"/>
    </location>
</feature>
<feature type="compositionally biased region" description="Gly residues" evidence="2">
    <location>
        <begin position="660"/>
        <end position="672"/>
    </location>
</feature>
<feature type="compositionally biased region" description="Polar residues" evidence="2">
    <location>
        <begin position="394"/>
        <end position="411"/>
    </location>
</feature>
<dbReference type="CDD" id="cd01736">
    <property type="entry name" value="LSm14_N"/>
    <property type="match status" value="1"/>
</dbReference>
<evidence type="ECO:0000259" key="4">
    <source>
        <dbReference type="PROSITE" id="PS51536"/>
    </source>
</evidence>
<feature type="domain" description="DFDF" evidence="3">
    <location>
        <begin position="524"/>
        <end position="560"/>
    </location>
</feature>
<feature type="short sequence motif" description="TFG box" evidence="1">
    <location>
        <begin position="616"/>
        <end position="636"/>
    </location>
</feature>
<evidence type="ECO:0000256" key="1">
    <source>
        <dbReference type="PROSITE-ProRule" id="PRU00869"/>
    </source>
</evidence>
<dbReference type="Pfam" id="PF09532">
    <property type="entry name" value="FDF"/>
    <property type="match status" value="1"/>
</dbReference>
<dbReference type="Proteomes" id="UP001497512">
    <property type="component" value="Chromosome 9"/>
</dbReference>
<dbReference type="InterPro" id="IPR019050">
    <property type="entry name" value="FDF_dom"/>
</dbReference>
<feature type="region of interest" description="Disordered" evidence="2">
    <location>
        <begin position="638"/>
        <end position="684"/>
    </location>
</feature>
<dbReference type="PROSITE" id="PS51536">
    <property type="entry name" value="TFG"/>
    <property type="match status" value="1"/>
</dbReference>
<feature type="region of interest" description="Disordered" evidence="2">
    <location>
        <begin position="435"/>
        <end position="464"/>
    </location>
</feature>
<dbReference type="SUPFAM" id="SSF50182">
    <property type="entry name" value="Sm-like ribonucleoproteins"/>
    <property type="match status" value="1"/>
</dbReference>
<feature type="compositionally biased region" description="Pro residues" evidence="2">
    <location>
        <begin position="195"/>
        <end position="204"/>
    </location>
</feature>
<dbReference type="PROSITE" id="PS51512">
    <property type="entry name" value="DFDF"/>
    <property type="match status" value="1"/>
</dbReference>
<dbReference type="PANTHER" id="PTHR13586">
    <property type="entry name" value="SCD6 PROTEIN-RELATED"/>
    <property type="match status" value="1"/>
</dbReference>
<feature type="domain" description="TFG box profile" evidence="4">
    <location>
        <begin position="616"/>
        <end position="636"/>
    </location>
</feature>
<evidence type="ECO:0008006" key="8">
    <source>
        <dbReference type="Google" id="ProtNLM"/>
    </source>
</evidence>
<dbReference type="SMART" id="SM01271">
    <property type="entry name" value="LSM14"/>
    <property type="match status" value="1"/>
</dbReference>
<dbReference type="EMBL" id="OZ019901">
    <property type="protein sequence ID" value="CAK9237052.1"/>
    <property type="molecule type" value="Genomic_DNA"/>
</dbReference>
<accession>A0ABP0V3M7</accession>
<feature type="region of interest" description="Disordered" evidence="2">
    <location>
        <begin position="189"/>
        <end position="250"/>
    </location>
</feature>
<dbReference type="PROSITE" id="PS52002">
    <property type="entry name" value="SM"/>
    <property type="match status" value="1"/>
</dbReference>
<organism evidence="6 7">
    <name type="scientific">Sphagnum troendelagicum</name>
    <dbReference type="NCBI Taxonomy" id="128251"/>
    <lineage>
        <taxon>Eukaryota</taxon>
        <taxon>Viridiplantae</taxon>
        <taxon>Streptophyta</taxon>
        <taxon>Embryophyta</taxon>
        <taxon>Bryophyta</taxon>
        <taxon>Sphagnophytina</taxon>
        <taxon>Sphagnopsida</taxon>
        <taxon>Sphagnales</taxon>
        <taxon>Sphagnaceae</taxon>
        <taxon>Sphagnum</taxon>
    </lineage>
</organism>
<evidence type="ECO:0000259" key="5">
    <source>
        <dbReference type="PROSITE" id="PS52002"/>
    </source>
</evidence>
<dbReference type="InterPro" id="IPR010920">
    <property type="entry name" value="LSM_dom_sf"/>
</dbReference>
<evidence type="ECO:0000259" key="3">
    <source>
        <dbReference type="PROSITE" id="PS51512"/>
    </source>
</evidence>
<name>A0ABP0V3M7_9BRYO</name>
<proteinExistence type="predicted"/>
<evidence type="ECO:0000313" key="7">
    <source>
        <dbReference type="Proteomes" id="UP001497512"/>
    </source>
</evidence>
<dbReference type="InterPro" id="IPR025609">
    <property type="entry name" value="Lsm14-like_N"/>
</dbReference>
<sequence>MGRGRGPNTADSFIGSLISLTSKSEIRYEGILYTVDTDNSNIALQNVRSFGTEGRKKDGPQIPASDKIYDYIIFRGSDIKDLQVKSSPQLQPPTLPQPPTDPAIISLQSQYLPPSSLGSYVGGIRSAGSSSEANVPPYSGFPPVYRGGMPSLYPSPDSWGTPPPPPPGPNGTGLAMPQYWQSYYRSPNAHLQQQPMPPQPPPSLASPSLSQPQPMHMPQQLQPVARPPGLVSVSPAAPATSTVQPQAPDNVSGISVSVPAALTAPITPTAPMALRVPVVPAAPASASAPIVPVAPVASAVLATPAALAAPAPTAALVSVAASPTVSSSLAPVLLATTTLNIATTATPSCSAPVLSVPLSPATSLPSSLQGGVSAVITPAAKNPRRMLGLAYQSAQPSAQQTVENSSPQSPLMTGVPSAVASVQSHTATTQLTGVLAAPSKAHPSSSQQAPVKLEQKSDEPAKLAGRSITSTAEPPQQEQVTQPLLPLPQSQQKQPPLQGNGATGNNNHTRRGRGRGSGSGRGIGLAHRTQQFTEDFDFTAMNEKFNKDEVWGELGGKCEKGGDEEDDTDGSLDIDTSGVAFLNKPLSEAPKKVMYIKDDFFDSLSCDALDWEDGHSERTKFSEQRKIDTETFGNFPLWSRGGRGGRGGSHRGGYRNSYGGAYGGGRGAGYGRARGTAQSTTAIK</sequence>
<feature type="region of interest" description="Disordered" evidence="2">
    <location>
        <begin position="394"/>
        <end position="418"/>
    </location>
</feature>
<evidence type="ECO:0000256" key="2">
    <source>
        <dbReference type="SAM" id="MobiDB-lite"/>
    </source>
</evidence>
<dbReference type="InterPro" id="IPR025768">
    <property type="entry name" value="TFG_box"/>
</dbReference>
<protein>
    <recommendedName>
        <fullName evidence="8">Protein decapping 5</fullName>
    </recommendedName>
</protein>
<dbReference type="Gene3D" id="2.30.30.100">
    <property type="match status" value="1"/>
</dbReference>
<dbReference type="PANTHER" id="PTHR13586:SF0">
    <property type="entry name" value="TRAILER HITCH, ISOFORM H"/>
    <property type="match status" value="1"/>
</dbReference>
<dbReference type="InterPro" id="IPR025762">
    <property type="entry name" value="DFDF"/>
</dbReference>
<keyword evidence="7" id="KW-1185">Reference proteome</keyword>
<feature type="compositionally biased region" description="Low complexity" evidence="2">
    <location>
        <begin position="205"/>
        <end position="223"/>
    </location>
</feature>
<dbReference type="InterPro" id="IPR047575">
    <property type="entry name" value="Sm"/>
</dbReference>
<feature type="domain" description="Sm" evidence="5">
    <location>
        <begin position="5"/>
        <end position="88"/>
    </location>
</feature>
<reference evidence="6" key="1">
    <citation type="submission" date="2024-02" db="EMBL/GenBank/DDBJ databases">
        <authorList>
            <consortium name="ELIXIR-Norway"/>
            <consortium name="Elixir Norway"/>
        </authorList>
    </citation>
    <scope>NUCLEOTIDE SEQUENCE</scope>
</reference>
<feature type="compositionally biased region" description="Polar residues" evidence="2">
    <location>
        <begin position="239"/>
        <end position="250"/>
    </location>
</feature>
<feature type="region of interest" description="Disordered" evidence="2">
    <location>
        <begin position="155"/>
        <end position="176"/>
    </location>
</feature>
<dbReference type="SMART" id="SM01199">
    <property type="entry name" value="FDF"/>
    <property type="match status" value="1"/>
</dbReference>